<accession>A0A836G8D8</accession>
<reference evidence="3" key="2">
    <citation type="journal article" date="2021" name="Sci. Data">
        <title>Chromosome-scale genome sequencing, assembly and annotation of six genomes from subfamily Leishmaniinae.</title>
        <authorList>
            <person name="Almutairi H."/>
            <person name="Urbaniak M.D."/>
            <person name="Bates M.D."/>
            <person name="Jariyapan N."/>
            <person name="Kwakye-Nuako G."/>
            <person name="Thomaz Soccol V."/>
            <person name="Al-Salem W.S."/>
            <person name="Dillon R.J."/>
            <person name="Bates P.A."/>
            <person name="Gatherer D."/>
        </authorList>
    </citation>
    <scope>NUCLEOTIDE SEQUENCE [LARGE SCALE GENOMIC DNA]</scope>
</reference>
<dbReference type="Proteomes" id="UP000674143">
    <property type="component" value="Unassembled WGS sequence"/>
</dbReference>
<evidence type="ECO:0000313" key="2">
    <source>
        <dbReference type="EMBL" id="KAG5470056.1"/>
    </source>
</evidence>
<organism evidence="2 3">
    <name type="scientific">Leishmania orientalis</name>
    <dbReference type="NCBI Taxonomy" id="2249476"/>
    <lineage>
        <taxon>Eukaryota</taxon>
        <taxon>Discoba</taxon>
        <taxon>Euglenozoa</taxon>
        <taxon>Kinetoplastea</taxon>
        <taxon>Metakinetoplastina</taxon>
        <taxon>Trypanosomatida</taxon>
        <taxon>Trypanosomatidae</taxon>
        <taxon>Leishmaniinae</taxon>
        <taxon>Leishmania</taxon>
    </lineage>
</organism>
<proteinExistence type="predicted"/>
<keyword evidence="3" id="KW-1185">Reference proteome</keyword>
<comment type="caution">
    <text evidence="2">The sequence shown here is derived from an EMBL/GenBank/DDBJ whole genome shotgun (WGS) entry which is preliminary data.</text>
</comment>
<sequence>MRPRTRGWQLGGGYSGAARRLLFTHASHQLAELSYLLRDPRQFPVVIVTGRSFSACTALYRALPTVVYTAYNTETMSGQTPVLSPADPAGLPRPSSLRLVSHTSALLGPKVCEKTGAYVEVIRAAEDSVGAADAEPLLNAEDGDDALSSETESVWLNMEYEERLRHNTTSIFTEQFLSLVKDRWRSPTTRAPRREAATGQPAGKADSRLLRHGLLHDGELRGVGCGSIVWHRDVQREARPYHIHWVVPRWLTGSKADVPKMIDAWRSVLSHSRSGEVVSLVLFVNVDAVNSASVLRGFESNSWKTGRKMNTQTDHGMNMYHASPPSHGCTRCSAVWYPLILRLQLRAALLPLHAQLNTLADFSSAYAPSAERTDIGTPVRGFGTESGGAANPPPRTVRLMVPVVNCWDAWNSAPMSEILYRTLLRTAKAFGQLSSALGRNQPEHRRRERLRLDCLKEIPGPLRQWQWLLQENSFPYAVPLPGAQLPHTFPYMVVKGREDQRQERQRALRRNAVDAETLRRLNAEALSAGFSAGGGPPASAPLPSPRYFTTLVSDAGSLLARDGCLTDLFVVEFQPSLREADVNSPLWHCMRAGTSGDITLSSLDRNRARLELLSAAKRFVATAIPSASLTCHILKCATQFLCSSGRGRGVLAWPLMDPAEGGHCLRVAFTLSYEFHADPSPVLQRLRKGSRAGGAGKSKMHGTAPGGGLASFTPPTAAGSENSQLLFVVLTVKDVIRYILRDMRKLGWVLVWQENHHRWPTAVPPPHMHPDMNTSHSPSSLRRSYRAGLQARVAASLERWRQEQFRCHKKRYDADASAWALKVPSSEELVEPPKEAAQGAVAADSPYTSLDVWQAALIPEDAGVYLWEGQTVFLDDGRRGVIVEFRPPPAELFTSFQHHPTEAKRMHWRMQQRRYSDFIRFYRWRRHIRAAVHPRRIAAAFTGLPHYVREREMTHFPVVELLDASTGGKRPRVHVLPIRAMRSRVAYPRVCVVSVAEQRDWLEAQGRPVFAGDEFRDEVWQLPSRESDGRSSSEVTLLRLPLSPFRIDDVASLFVSRVMNFSKEPLNHRAQHALCGRPLTQTSVTSLRCLNAKWACHHRHSVAEGDLAAERVRAAHQRGQINWSSFAAHPESIAGLCYVLDPALDDRSLR</sequence>
<dbReference type="GeneID" id="92358704"/>
<feature type="region of interest" description="Disordered" evidence="1">
    <location>
        <begin position="687"/>
        <end position="706"/>
    </location>
</feature>
<evidence type="ECO:0000256" key="1">
    <source>
        <dbReference type="SAM" id="MobiDB-lite"/>
    </source>
</evidence>
<protein>
    <submittedName>
        <fullName evidence="2">Uncharacterized protein</fullName>
    </submittedName>
</protein>
<evidence type="ECO:0000313" key="3">
    <source>
        <dbReference type="Proteomes" id="UP000674143"/>
    </source>
</evidence>
<dbReference type="RefSeq" id="XP_067060322.1">
    <property type="nucleotide sequence ID" value="XM_067204770.1"/>
</dbReference>
<reference evidence="3" key="1">
    <citation type="journal article" date="2021" name="Microbiol. Resour. Announc.">
        <title>LGAAP: Leishmaniinae Genome Assembly and Annotation Pipeline.</title>
        <authorList>
            <person name="Almutairi H."/>
            <person name="Urbaniak M.D."/>
            <person name="Bates M.D."/>
            <person name="Jariyapan N."/>
            <person name="Kwakye-Nuako G."/>
            <person name="Thomaz-Soccol V."/>
            <person name="Al-Salem W.S."/>
            <person name="Dillon R.J."/>
            <person name="Bates P.A."/>
            <person name="Gatherer D."/>
        </authorList>
    </citation>
    <scope>NUCLEOTIDE SEQUENCE [LARGE SCALE GENOMIC DNA]</scope>
</reference>
<dbReference type="EMBL" id="JAFHLR010000032">
    <property type="protein sequence ID" value="KAG5470056.1"/>
    <property type="molecule type" value="Genomic_DNA"/>
</dbReference>
<dbReference type="AlphaFoldDB" id="A0A836G8D8"/>
<gene>
    <name evidence="2" type="ORF">LSCM4_02749</name>
</gene>
<dbReference type="KEGG" id="loi:92358704"/>
<name>A0A836G8D8_9TRYP</name>